<dbReference type="InterPro" id="IPR047817">
    <property type="entry name" value="ABC2_TM_bact-type"/>
</dbReference>
<dbReference type="InterPro" id="IPR013525">
    <property type="entry name" value="ABC2_TM"/>
</dbReference>
<dbReference type="InterPro" id="IPR027417">
    <property type="entry name" value="P-loop_NTPase"/>
</dbReference>
<dbReference type="InterPro" id="IPR003439">
    <property type="entry name" value="ABC_transporter-like_ATP-bd"/>
</dbReference>
<keyword evidence="3" id="KW-0547">Nucleotide-binding</keyword>
<evidence type="ECO:0000256" key="6">
    <source>
        <dbReference type="ARBA" id="ARBA00023136"/>
    </source>
</evidence>
<dbReference type="Proteomes" id="UP001516400">
    <property type="component" value="Unassembled WGS sequence"/>
</dbReference>
<evidence type="ECO:0000259" key="9">
    <source>
        <dbReference type="PROSITE" id="PS50893"/>
    </source>
</evidence>
<evidence type="ECO:0008006" key="13">
    <source>
        <dbReference type="Google" id="ProtNLM"/>
    </source>
</evidence>
<feature type="transmembrane region" description="Helical" evidence="8">
    <location>
        <begin position="543"/>
        <end position="566"/>
    </location>
</feature>
<dbReference type="PANTHER" id="PTHR43038:SF2">
    <property type="entry name" value="RH61964P"/>
    <property type="match status" value="1"/>
</dbReference>
<feature type="region of interest" description="Disordered" evidence="7">
    <location>
        <begin position="267"/>
        <end position="287"/>
    </location>
</feature>
<dbReference type="Gene3D" id="3.40.50.300">
    <property type="entry name" value="P-loop containing nucleotide triphosphate hydrolases"/>
    <property type="match status" value="1"/>
</dbReference>
<keyword evidence="2 8" id="KW-0812">Transmembrane</keyword>
<dbReference type="GO" id="GO:0016020">
    <property type="term" value="C:membrane"/>
    <property type="evidence" value="ECO:0007669"/>
    <property type="project" value="UniProtKB-SubCell"/>
</dbReference>
<feature type="transmembrane region" description="Helical" evidence="8">
    <location>
        <begin position="677"/>
        <end position="700"/>
    </location>
</feature>
<comment type="caution">
    <text evidence="11">The sequence shown here is derived from an EMBL/GenBank/DDBJ whole genome shotgun (WGS) entry which is preliminary data.</text>
</comment>
<dbReference type="PROSITE" id="PS00211">
    <property type="entry name" value="ABC_TRANSPORTER_1"/>
    <property type="match status" value="1"/>
</dbReference>
<keyword evidence="5 8" id="KW-1133">Transmembrane helix</keyword>
<evidence type="ECO:0000256" key="4">
    <source>
        <dbReference type="ARBA" id="ARBA00022840"/>
    </source>
</evidence>
<dbReference type="EMBL" id="JABFTP020000021">
    <property type="protein sequence ID" value="KAL3270272.1"/>
    <property type="molecule type" value="Genomic_DNA"/>
</dbReference>
<proteinExistence type="predicted"/>
<dbReference type="PANTHER" id="PTHR43038">
    <property type="entry name" value="ATP-BINDING CASSETTE, SUB-FAMILY H, MEMBER 1"/>
    <property type="match status" value="1"/>
</dbReference>
<feature type="domain" description="ABC transporter" evidence="9">
    <location>
        <begin position="1"/>
        <end position="234"/>
    </location>
</feature>
<dbReference type="GO" id="GO:0005524">
    <property type="term" value="F:ATP binding"/>
    <property type="evidence" value="ECO:0007669"/>
    <property type="project" value="UniProtKB-KW"/>
</dbReference>
<evidence type="ECO:0000256" key="3">
    <source>
        <dbReference type="ARBA" id="ARBA00022741"/>
    </source>
</evidence>
<evidence type="ECO:0000256" key="2">
    <source>
        <dbReference type="ARBA" id="ARBA00022692"/>
    </source>
</evidence>
<sequence length="704" mass="78841">MSWKNTYRYHLLTNSSIFVNMMNDIHINIGEYGLLGASGCGKTTLLNCIVGRNYLNSGEIWVLGGRPGTVQSGVPGRKVGYMPQEVALCDEFTVKDAVFFFGKVAGMSASTIQSRFEELKQLLDLPPENRFVKNCSGGQQRRISFASALIHKPELLILDEPTAGVDPLLRESIWGFLIELTQTDKTTVIITTHYIEETRKADMIGLMRGGQLLAEAPPNTLLQQFRADSLEDVFFSLSRIQEDGKAGSFISIPDKSCDLNMTDVSDGCGTESTLERSKTISSPKSSDKEKLQSGFAINTDRMAALLDKNWKEFHRNISGCIFMLLILPILCSALFVLVIGSQIKDFRVAVVNEDSSCEGVWLNRTVVPYIDNGSCHMQNLGCRFGKELDDDPLFIRFPVQTIPEAVEGFRRGLYMAILILPKNHSIASEKRLISGRNASDEILESSMIKVQVDMSDYVVGSTLKYKLVSLYRKYLDSVLKECNYLNYIDRHLRFQSIYGSDEIVLTEDMIPGYFLTLITYIATLLTTSIIISERIGGIWDRSAVAGVTTVEIILSHFVLQFCVMLVQIVETYLVMFFFYGVRVVGSLWLVALFAVLQGIVGIVYGFLVSIMSFENYFTANAMIAGGFYPMVLICGILWPMESQPEVLQWVSKATPFAFPAESLRNVLRKGWDLSNFYVLKGTGVQVIWIVILTSVCVYMLKKKQ</sequence>
<dbReference type="Pfam" id="PF12698">
    <property type="entry name" value="ABC2_membrane_3"/>
    <property type="match status" value="1"/>
</dbReference>
<dbReference type="InterPro" id="IPR003593">
    <property type="entry name" value="AAA+_ATPase"/>
</dbReference>
<dbReference type="SMART" id="SM00382">
    <property type="entry name" value="AAA"/>
    <property type="match status" value="1"/>
</dbReference>
<evidence type="ECO:0000313" key="12">
    <source>
        <dbReference type="Proteomes" id="UP001516400"/>
    </source>
</evidence>
<gene>
    <name evidence="11" type="ORF">HHI36_009325</name>
</gene>
<dbReference type="PROSITE" id="PS50893">
    <property type="entry name" value="ABC_TRANSPORTER_2"/>
    <property type="match status" value="1"/>
</dbReference>
<evidence type="ECO:0000256" key="1">
    <source>
        <dbReference type="ARBA" id="ARBA00004141"/>
    </source>
</evidence>
<dbReference type="PROSITE" id="PS51012">
    <property type="entry name" value="ABC_TM2"/>
    <property type="match status" value="1"/>
</dbReference>
<protein>
    <recommendedName>
        <fullName evidence="13">ABC transporter domain-containing protein</fullName>
    </recommendedName>
</protein>
<evidence type="ECO:0000256" key="8">
    <source>
        <dbReference type="SAM" id="Phobius"/>
    </source>
</evidence>
<feature type="transmembrane region" description="Helical" evidence="8">
    <location>
        <begin position="586"/>
        <end position="607"/>
    </location>
</feature>
<keyword evidence="4" id="KW-0067">ATP-binding</keyword>
<name>A0ABD2MVD5_9CUCU</name>
<dbReference type="Pfam" id="PF00005">
    <property type="entry name" value="ABC_tran"/>
    <property type="match status" value="1"/>
</dbReference>
<reference evidence="11 12" key="1">
    <citation type="journal article" date="2021" name="BMC Biol.">
        <title>Horizontally acquired antibacterial genes associated with adaptive radiation of ladybird beetles.</title>
        <authorList>
            <person name="Li H.S."/>
            <person name="Tang X.F."/>
            <person name="Huang Y.H."/>
            <person name="Xu Z.Y."/>
            <person name="Chen M.L."/>
            <person name="Du X.Y."/>
            <person name="Qiu B.Y."/>
            <person name="Chen P.T."/>
            <person name="Zhang W."/>
            <person name="Slipinski A."/>
            <person name="Escalona H.E."/>
            <person name="Waterhouse R.M."/>
            <person name="Zwick A."/>
            <person name="Pang H."/>
        </authorList>
    </citation>
    <scope>NUCLEOTIDE SEQUENCE [LARGE SCALE GENOMIC DNA]</scope>
    <source>
        <strain evidence="11">SYSU2018</strain>
    </source>
</reference>
<evidence type="ECO:0000313" key="11">
    <source>
        <dbReference type="EMBL" id="KAL3270272.1"/>
    </source>
</evidence>
<feature type="domain" description="ABC transmembrane type-2" evidence="10">
    <location>
        <begin position="468"/>
        <end position="703"/>
    </location>
</feature>
<keyword evidence="12" id="KW-1185">Reference proteome</keyword>
<accession>A0ABD2MVD5</accession>
<dbReference type="InterPro" id="IPR017871">
    <property type="entry name" value="ABC_transporter-like_CS"/>
</dbReference>
<evidence type="ECO:0000259" key="10">
    <source>
        <dbReference type="PROSITE" id="PS51012"/>
    </source>
</evidence>
<evidence type="ECO:0000256" key="5">
    <source>
        <dbReference type="ARBA" id="ARBA00022989"/>
    </source>
</evidence>
<dbReference type="AlphaFoldDB" id="A0ABD2MVD5"/>
<comment type="subcellular location">
    <subcellularLocation>
        <location evidence="1">Membrane</location>
        <topology evidence="1">Multi-pass membrane protein</topology>
    </subcellularLocation>
</comment>
<dbReference type="SUPFAM" id="SSF52540">
    <property type="entry name" value="P-loop containing nucleoside triphosphate hydrolases"/>
    <property type="match status" value="1"/>
</dbReference>
<keyword evidence="6 8" id="KW-0472">Membrane</keyword>
<feature type="transmembrane region" description="Helical" evidence="8">
    <location>
        <begin position="510"/>
        <end position="531"/>
    </location>
</feature>
<feature type="transmembrane region" description="Helical" evidence="8">
    <location>
        <begin position="619"/>
        <end position="640"/>
    </location>
</feature>
<organism evidence="11 12">
    <name type="scientific">Cryptolaemus montrouzieri</name>
    <dbReference type="NCBI Taxonomy" id="559131"/>
    <lineage>
        <taxon>Eukaryota</taxon>
        <taxon>Metazoa</taxon>
        <taxon>Ecdysozoa</taxon>
        <taxon>Arthropoda</taxon>
        <taxon>Hexapoda</taxon>
        <taxon>Insecta</taxon>
        <taxon>Pterygota</taxon>
        <taxon>Neoptera</taxon>
        <taxon>Endopterygota</taxon>
        <taxon>Coleoptera</taxon>
        <taxon>Polyphaga</taxon>
        <taxon>Cucujiformia</taxon>
        <taxon>Coccinelloidea</taxon>
        <taxon>Coccinellidae</taxon>
        <taxon>Scymninae</taxon>
        <taxon>Scymnini</taxon>
        <taxon>Cryptolaemus</taxon>
    </lineage>
</organism>
<evidence type="ECO:0000256" key="7">
    <source>
        <dbReference type="SAM" id="MobiDB-lite"/>
    </source>
</evidence>
<feature type="transmembrane region" description="Helical" evidence="8">
    <location>
        <begin position="317"/>
        <end position="339"/>
    </location>
</feature>